<dbReference type="GO" id="GO:0000774">
    <property type="term" value="F:adenyl-nucleotide exchange factor activity"/>
    <property type="evidence" value="ECO:0007669"/>
    <property type="project" value="TreeGrafter"/>
</dbReference>
<reference evidence="1" key="1">
    <citation type="journal article" date="2023" name="Nat. Microbiol.">
        <title>Babesia duncani multi-omics identifies virulence factors and drug targets.</title>
        <authorList>
            <person name="Singh P."/>
            <person name="Lonardi S."/>
            <person name="Liang Q."/>
            <person name="Vydyam P."/>
            <person name="Khabirova E."/>
            <person name="Fang T."/>
            <person name="Gihaz S."/>
            <person name="Thekkiniath J."/>
            <person name="Munshi M."/>
            <person name="Abel S."/>
            <person name="Ciampossin L."/>
            <person name="Batugedara G."/>
            <person name="Gupta M."/>
            <person name="Lu X.M."/>
            <person name="Lenz T."/>
            <person name="Chakravarty S."/>
            <person name="Cornillot E."/>
            <person name="Hu Y."/>
            <person name="Ma W."/>
            <person name="Gonzalez L.M."/>
            <person name="Sanchez S."/>
            <person name="Estrada K."/>
            <person name="Sanchez-Flores A."/>
            <person name="Montero E."/>
            <person name="Harb O.S."/>
            <person name="Le Roch K.G."/>
            <person name="Mamoun C.B."/>
        </authorList>
    </citation>
    <scope>NUCLEOTIDE SEQUENCE</scope>
    <source>
        <strain evidence="1">WA1</strain>
    </source>
</reference>
<evidence type="ECO:0000313" key="2">
    <source>
        <dbReference type="Proteomes" id="UP001214638"/>
    </source>
</evidence>
<sequence>MDDSLEIPLNEISHHISCLCTSAGSQLDDVFRLNHLLPYSKFVNDIRGICINLSNYFSAHVPLLDSFVIGPVNSNRVGGALPPSNKQLGSLLRGGSIHLLVADLLNISKGDTVLGDLRELRENFLRAGGDLSENPFIRDLVESHNELLQEFVNRSSEFGICTLVLHAFIDKPQRYSEANTSISLSVRKGTLNKDWKGLLNWSLQQTPNDSETPKKPLKKEDIEFIEGAMRGIQEHDRLINNAIETILKSPKEGADNPKLLECFEILEDYYIEHPGNASNIHKIGLLDALVELLTLELKHEILEAILTLISCTLSNNESILKMAAEKELTCTLLNLKAKVAGTSLELKFLSALACSTRHCQVAETAFISLGGLEYLIELMSRNKSTKIREKAALLFYHFIILQKAPSSIMSEIPLVDVITSLLPLDFCNTGLSYCEVCARLFHALVVNYGSNITRQDFSKMTSLINKEINNLTKYPETGDCVSTLIKCIKKMPIS</sequence>
<dbReference type="InterPro" id="IPR050693">
    <property type="entry name" value="Hsp70_NEF-Inhibitors"/>
</dbReference>
<organism evidence="1 2">
    <name type="scientific">Babesia duncani</name>
    <dbReference type="NCBI Taxonomy" id="323732"/>
    <lineage>
        <taxon>Eukaryota</taxon>
        <taxon>Sar</taxon>
        <taxon>Alveolata</taxon>
        <taxon>Apicomplexa</taxon>
        <taxon>Aconoidasida</taxon>
        <taxon>Piroplasmida</taxon>
        <taxon>Babesiidae</taxon>
        <taxon>Babesia</taxon>
    </lineage>
</organism>
<name>A0AAD9PKT7_9APIC</name>
<dbReference type="SUPFAM" id="SSF48371">
    <property type="entry name" value="ARM repeat"/>
    <property type="match status" value="1"/>
</dbReference>
<protein>
    <submittedName>
        <fullName evidence="1">Bifunctional Armadillo-type fold/Armadillo-like helical</fullName>
    </submittedName>
</protein>
<dbReference type="PANTHER" id="PTHR19316:SF18">
    <property type="entry name" value="HSP70-BINDING PROTEIN 1"/>
    <property type="match status" value="1"/>
</dbReference>
<dbReference type="Proteomes" id="UP001214638">
    <property type="component" value="Unassembled WGS sequence"/>
</dbReference>
<keyword evidence="2" id="KW-1185">Reference proteome</keyword>
<dbReference type="AlphaFoldDB" id="A0AAD9PKT7"/>
<dbReference type="PANTHER" id="PTHR19316">
    <property type="entry name" value="PROTEIN FOLDING REGULATOR"/>
    <property type="match status" value="1"/>
</dbReference>
<dbReference type="EMBL" id="JALLKP010000002">
    <property type="protein sequence ID" value="KAK2196711.1"/>
    <property type="molecule type" value="Genomic_DNA"/>
</dbReference>
<dbReference type="InterPro" id="IPR011989">
    <property type="entry name" value="ARM-like"/>
</dbReference>
<proteinExistence type="predicted"/>
<comment type="caution">
    <text evidence="1">The sequence shown here is derived from an EMBL/GenBank/DDBJ whole genome shotgun (WGS) entry which is preliminary data.</text>
</comment>
<dbReference type="Gene3D" id="1.25.10.10">
    <property type="entry name" value="Leucine-rich Repeat Variant"/>
    <property type="match status" value="1"/>
</dbReference>
<accession>A0AAD9PKT7</accession>
<dbReference type="KEGG" id="bdw:94336258"/>
<evidence type="ECO:0000313" key="1">
    <source>
        <dbReference type="EMBL" id="KAK2196711.1"/>
    </source>
</evidence>
<dbReference type="RefSeq" id="XP_067803553.1">
    <property type="nucleotide sequence ID" value="XM_067946989.1"/>
</dbReference>
<dbReference type="GO" id="GO:0005783">
    <property type="term" value="C:endoplasmic reticulum"/>
    <property type="evidence" value="ECO:0007669"/>
    <property type="project" value="TreeGrafter"/>
</dbReference>
<dbReference type="InterPro" id="IPR016024">
    <property type="entry name" value="ARM-type_fold"/>
</dbReference>
<dbReference type="GeneID" id="94336258"/>
<gene>
    <name evidence="1" type="ORF">BdWA1_001960</name>
</gene>